<evidence type="ECO:0000256" key="5">
    <source>
        <dbReference type="ARBA" id="ARBA00023180"/>
    </source>
</evidence>
<dbReference type="PANTHER" id="PTHR31018:SF3">
    <property type="entry name" value="RECEPTOR PROTEIN-TYROSINE KINASE"/>
    <property type="match status" value="1"/>
</dbReference>
<gene>
    <name evidence="7" type="ORF">MONBRDRAFT_22646</name>
</gene>
<reference evidence="7 8" key="1">
    <citation type="journal article" date="2008" name="Nature">
        <title>The genome of the choanoflagellate Monosiga brevicollis and the origin of metazoans.</title>
        <authorList>
            <consortium name="JGI Sequencing"/>
            <person name="King N."/>
            <person name="Westbrook M.J."/>
            <person name="Young S.L."/>
            <person name="Kuo A."/>
            <person name="Abedin M."/>
            <person name="Chapman J."/>
            <person name="Fairclough S."/>
            <person name="Hellsten U."/>
            <person name="Isogai Y."/>
            <person name="Letunic I."/>
            <person name="Marr M."/>
            <person name="Pincus D."/>
            <person name="Putnam N."/>
            <person name="Rokas A."/>
            <person name="Wright K.J."/>
            <person name="Zuzow R."/>
            <person name="Dirks W."/>
            <person name="Good M."/>
            <person name="Goodstein D."/>
            <person name="Lemons D."/>
            <person name="Li W."/>
            <person name="Lyons J.B."/>
            <person name="Morris A."/>
            <person name="Nichols S."/>
            <person name="Richter D.J."/>
            <person name="Salamov A."/>
            <person name="Bork P."/>
            <person name="Lim W.A."/>
            <person name="Manning G."/>
            <person name="Miller W.T."/>
            <person name="McGinnis W."/>
            <person name="Shapiro H."/>
            <person name="Tjian R."/>
            <person name="Grigoriev I.V."/>
            <person name="Rokhsar D."/>
        </authorList>
    </citation>
    <scope>NUCLEOTIDE SEQUENCE [LARGE SCALE GENOMIC DNA]</scope>
    <source>
        <strain evidence="8">MX1 / ATCC 50154</strain>
    </source>
</reference>
<dbReference type="eggNOG" id="ENOG502SD4U">
    <property type="taxonomic scope" value="Eukaryota"/>
</dbReference>
<feature type="signal peptide" evidence="6">
    <location>
        <begin position="1"/>
        <end position="21"/>
    </location>
</feature>
<evidence type="ECO:0000256" key="4">
    <source>
        <dbReference type="ARBA" id="ARBA00022729"/>
    </source>
</evidence>
<evidence type="ECO:0000256" key="1">
    <source>
        <dbReference type="ARBA" id="ARBA00004191"/>
    </source>
</evidence>
<keyword evidence="8" id="KW-1185">Reference proteome</keyword>
<dbReference type="PANTHER" id="PTHR31018">
    <property type="entry name" value="SPORULATION-SPECIFIC PROTEIN-RELATED"/>
    <property type="match status" value="1"/>
</dbReference>
<keyword evidence="2" id="KW-0134">Cell wall</keyword>
<dbReference type="SUPFAM" id="SSF52058">
    <property type="entry name" value="L domain-like"/>
    <property type="match status" value="2"/>
</dbReference>
<dbReference type="InterPro" id="IPR036941">
    <property type="entry name" value="Rcpt_L-dom_sf"/>
</dbReference>
<sequence length="322" mass="33605">MRWRCVTGGLLVVMGLAVVHAALEHDEPIIGVDLDGNLFINTSSSADGHTRRLLLNGVDVLRELTELRQKCAGNVPRTTTTAPSTVAASTAMPVSYTGTVGCQLESVPSNVTHLFGNVSLSFCPLLTAESLKVFNELVYVSGDLKIELNTNLTNVDGLGSITSVGDSFFINSNDALINVAGVGNITSVGGDVDIRYNEALVNVDGLGSITSVGGYLSIFSNPVLDNVDGLRSITDVGGYLSIRANAALTNVDGLGSITIVRGYLGIYGNDALTNVDGLGNITSVEGTLHICSNSQLDTSTVPESVRSLGTCQVITSENCMTC</sequence>
<keyword evidence="5" id="KW-0325">Glycoprotein</keyword>
<evidence type="ECO:0000256" key="6">
    <source>
        <dbReference type="SAM" id="SignalP"/>
    </source>
</evidence>
<dbReference type="GeneID" id="5888274"/>
<proteinExistence type="predicted"/>
<dbReference type="Proteomes" id="UP000001357">
    <property type="component" value="Unassembled WGS sequence"/>
</dbReference>
<dbReference type="Gene3D" id="3.80.20.20">
    <property type="entry name" value="Receptor L-domain"/>
    <property type="match status" value="3"/>
</dbReference>
<evidence type="ECO:0000313" key="8">
    <source>
        <dbReference type="Proteomes" id="UP000001357"/>
    </source>
</evidence>
<name>A9URM8_MONBE</name>
<organism evidence="7 8">
    <name type="scientific">Monosiga brevicollis</name>
    <name type="common">Choanoflagellate</name>
    <dbReference type="NCBI Taxonomy" id="81824"/>
    <lineage>
        <taxon>Eukaryota</taxon>
        <taxon>Choanoflagellata</taxon>
        <taxon>Craspedida</taxon>
        <taxon>Salpingoecidae</taxon>
        <taxon>Monosiga</taxon>
    </lineage>
</organism>
<keyword evidence="3" id="KW-0964">Secreted</keyword>
<dbReference type="EMBL" id="CH991544">
    <property type="protein sequence ID" value="EDQ91953.1"/>
    <property type="molecule type" value="Genomic_DNA"/>
</dbReference>
<dbReference type="InterPro" id="IPR051648">
    <property type="entry name" value="CWI-Assembly_Regulator"/>
</dbReference>
<dbReference type="KEGG" id="mbr:MONBRDRAFT_22646"/>
<comment type="subcellular location">
    <subcellularLocation>
        <location evidence="1">Secreted</location>
        <location evidence="1">Cell wall</location>
    </subcellularLocation>
</comment>
<dbReference type="RefSeq" id="XP_001743239.1">
    <property type="nucleotide sequence ID" value="XM_001743187.1"/>
</dbReference>
<feature type="chain" id="PRO_5002744836" description="Receptor L-domain domain-containing protein" evidence="6">
    <location>
        <begin position="22"/>
        <end position="322"/>
    </location>
</feature>
<protein>
    <recommendedName>
        <fullName evidence="9">Receptor L-domain domain-containing protein</fullName>
    </recommendedName>
</protein>
<evidence type="ECO:0000256" key="2">
    <source>
        <dbReference type="ARBA" id="ARBA00022512"/>
    </source>
</evidence>
<dbReference type="InParanoid" id="A9URM8"/>
<accession>A9URM8</accession>
<dbReference type="AlphaFoldDB" id="A9URM8"/>
<keyword evidence="4 6" id="KW-0732">Signal</keyword>
<evidence type="ECO:0000313" key="7">
    <source>
        <dbReference type="EMBL" id="EDQ91953.1"/>
    </source>
</evidence>
<evidence type="ECO:0000256" key="3">
    <source>
        <dbReference type="ARBA" id="ARBA00022525"/>
    </source>
</evidence>
<evidence type="ECO:0008006" key="9">
    <source>
        <dbReference type="Google" id="ProtNLM"/>
    </source>
</evidence>